<keyword evidence="2" id="KW-1133">Transmembrane helix</keyword>
<keyword evidence="2" id="KW-0472">Membrane</keyword>
<gene>
    <name evidence="3" type="ORF">NDU88_003531</name>
</gene>
<protein>
    <submittedName>
        <fullName evidence="3">Uncharacterized protein</fullName>
    </submittedName>
</protein>
<dbReference type="EMBL" id="JANPWB010000013">
    <property type="protein sequence ID" value="KAJ1106128.1"/>
    <property type="molecule type" value="Genomic_DNA"/>
</dbReference>
<evidence type="ECO:0000313" key="4">
    <source>
        <dbReference type="Proteomes" id="UP001066276"/>
    </source>
</evidence>
<dbReference type="Proteomes" id="UP001066276">
    <property type="component" value="Chromosome 9"/>
</dbReference>
<reference evidence="3" key="1">
    <citation type="journal article" date="2022" name="bioRxiv">
        <title>Sequencing and chromosome-scale assembly of the giantPleurodeles waltlgenome.</title>
        <authorList>
            <person name="Brown T."/>
            <person name="Elewa A."/>
            <person name="Iarovenko S."/>
            <person name="Subramanian E."/>
            <person name="Araus A.J."/>
            <person name="Petzold A."/>
            <person name="Susuki M."/>
            <person name="Suzuki K.-i.T."/>
            <person name="Hayashi T."/>
            <person name="Toyoda A."/>
            <person name="Oliveira C."/>
            <person name="Osipova E."/>
            <person name="Leigh N.D."/>
            <person name="Simon A."/>
            <person name="Yun M.H."/>
        </authorList>
    </citation>
    <scope>NUCLEOTIDE SEQUENCE</scope>
    <source>
        <strain evidence="3">20211129_DDA</strain>
        <tissue evidence="3">Liver</tissue>
    </source>
</reference>
<comment type="caution">
    <text evidence="3">The sequence shown here is derived from an EMBL/GenBank/DDBJ whole genome shotgun (WGS) entry which is preliminary data.</text>
</comment>
<name>A0AAV7MVV8_PLEWA</name>
<dbReference type="AlphaFoldDB" id="A0AAV7MVV8"/>
<proteinExistence type="predicted"/>
<feature type="transmembrane region" description="Helical" evidence="2">
    <location>
        <begin position="12"/>
        <end position="31"/>
    </location>
</feature>
<evidence type="ECO:0000313" key="3">
    <source>
        <dbReference type="EMBL" id="KAJ1106128.1"/>
    </source>
</evidence>
<evidence type="ECO:0000256" key="2">
    <source>
        <dbReference type="SAM" id="Phobius"/>
    </source>
</evidence>
<sequence>MCIYKVYRFRVLFFLNLIVPLPLVLQVNVRWKRERLPGEDRQENMRKPRLVSIYKVYRFRVLLFLNLVVPLPLVLQVNVLWKRERLPGEDRQENMRKPRANEKMKIQTHKTKTPNGVYADGQTPGHFGPPKVSLIQQ</sequence>
<evidence type="ECO:0000256" key="1">
    <source>
        <dbReference type="SAM" id="MobiDB-lite"/>
    </source>
</evidence>
<feature type="region of interest" description="Disordered" evidence="1">
    <location>
        <begin position="88"/>
        <end position="137"/>
    </location>
</feature>
<keyword evidence="2" id="KW-0812">Transmembrane</keyword>
<accession>A0AAV7MVV8</accession>
<organism evidence="3 4">
    <name type="scientific">Pleurodeles waltl</name>
    <name type="common">Iberian ribbed newt</name>
    <dbReference type="NCBI Taxonomy" id="8319"/>
    <lineage>
        <taxon>Eukaryota</taxon>
        <taxon>Metazoa</taxon>
        <taxon>Chordata</taxon>
        <taxon>Craniata</taxon>
        <taxon>Vertebrata</taxon>
        <taxon>Euteleostomi</taxon>
        <taxon>Amphibia</taxon>
        <taxon>Batrachia</taxon>
        <taxon>Caudata</taxon>
        <taxon>Salamandroidea</taxon>
        <taxon>Salamandridae</taxon>
        <taxon>Pleurodelinae</taxon>
        <taxon>Pleurodeles</taxon>
    </lineage>
</organism>
<keyword evidence="4" id="KW-1185">Reference proteome</keyword>
<feature type="compositionally biased region" description="Basic and acidic residues" evidence="1">
    <location>
        <begin position="88"/>
        <end position="105"/>
    </location>
</feature>
<feature type="transmembrane region" description="Helical" evidence="2">
    <location>
        <begin position="61"/>
        <end position="81"/>
    </location>
</feature>